<feature type="compositionally biased region" description="Basic and acidic residues" evidence="1">
    <location>
        <begin position="1"/>
        <end position="20"/>
    </location>
</feature>
<protein>
    <submittedName>
        <fullName evidence="2">Uncharacterized protein</fullName>
    </submittedName>
</protein>
<organism evidence="2 3">
    <name type="scientific">Riccia fluitans</name>
    <dbReference type="NCBI Taxonomy" id="41844"/>
    <lineage>
        <taxon>Eukaryota</taxon>
        <taxon>Viridiplantae</taxon>
        <taxon>Streptophyta</taxon>
        <taxon>Embryophyta</taxon>
        <taxon>Marchantiophyta</taxon>
        <taxon>Marchantiopsida</taxon>
        <taxon>Marchantiidae</taxon>
        <taxon>Marchantiales</taxon>
        <taxon>Ricciaceae</taxon>
        <taxon>Riccia</taxon>
    </lineage>
</organism>
<dbReference type="AlphaFoldDB" id="A0ABD1Y893"/>
<evidence type="ECO:0000256" key="1">
    <source>
        <dbReference type="SAM" id="MobiDB-lite"/>
    </source>
</evidence>
<feature type="region of interest" description="Disordered" evidence="1">
    <location>
        <begin position="1"/>
        <end position="22"/>
    </location>
</feature>
<reference evidence="2 3" key="1">
    <citation type="submission" date="2024-09" db="EMBL/GenBank/DDBJ databases">
        <title>Chromosome-scale assembly of Riccia fluitans.</title>
        <authorList>
            <person name="Paukszto L."/>
            <person name="Sawicki J."/>
            <person name="Karawczyk K."/>
            <person name="Piernik-Szablinska J."/>
            <person name="Szczecinska M."/>
            <person name="Mazdziarz M."/>
        </authorList>
    </citation>
    <scope>NUCLEOTIDE SEQUENCE [LARGE SCALE GENOMIC DNA]</scope>
    <source>
        <strain evidence="2">Rf_01</strain>
        <tissue evidence="2">Aerial parts of the thallus</tissue>
    </source>
</reference>
<accession>A0ABD1Y893</accession>
<name>A0ABD1Y893_9MARC</name>
<dbReference type="EMBL" id="JBHFFA010000006">
    <property type="protein sequence ID" value="KAL2622973.1"/>
    <property type="molecule type" value="Genomic_DNA"/>
</dbReference>
<sequence length="138" mass="15836">MQRAGEDKERTEKEETRTEPTESLSNNVFTLTRIFFASISPFLYRFEWSPLWEKQSARSNFLRIGLMTEFVFDAVGEEIQKRRSSIAMMLAFSPTTRAADCLADQPFHTTGIPFPSCFTSSSSVSLFVGRLRMVIRCE</sequence>
<gene>
    <name evidence="2" type="ORF">R1flu_003178</name>
</gene>
<evidence type="ECO:0000313" key="2">
    <source>
        <dbReference type="EMBL" id="KAL2622973.1"/>
    </source>
</evidence>
<comment type="caution">
    <text evidence="2">The sequence shown here is derived from an EMBL/GenBank/DDBJ whole genome shotgun (WGS) entry which is preliminary data.</text>
</comment>
<keyword evidence="3" id="KW-1185">Reference proteome</keyword>
<evidence type="ECO:0000313" key="3">
    <source>
        <dbReference type="Proteomes" id="UP001605036"/>
    </source>
</evidence>
<proteinExistence type="predicted"/>
<dbReference type="Proteomes" id="UP001605036">
    <property type="component" value="Unassembled WGS sequence"/>
</dbReference>